<dbReference type="VEuPathDB" id="AmoebaDB:ACA1_020490"/>
<evidence type="ECO:0000313" key="2">
    <source>
        <dbReference type="EMBL" id="ELR17013.1"/>
    </source>
</evidence>
<gene>
    <name evidence="2" type="ORF">ACA1_020490</name>
</gene>
<sequence>MHRERLVDRRWISRDSQCEIEYRRALSSQTQKAGLDSDAPVSYTVKLTDPKGVSTTGQTQGPAWPIPQPAMNGTYAIQITPSNKYGQGPSATGQGAVVVFSITGTSANWLSADVTGYESGDRITVEPQYPDGSPVIMQGGCSALPLSTTCTSMGSGTSRCVAATAPTYGVDPSKPTPATVASKFPRSSTPASMSNIHMSQ</sequence>
<dbReference type="GeneID" id="14917734"/>
<dbReference type="AlphaFoldDB" id="L8GWQ4"/>
<feature type="compositionally biased region" description="Polar residues" evidence="1">
    <location>
        <begin position="185"/>
        <end position="200"/>
    </location>
</feature>
<organism evidence="2 3">
    <name type="scientific">Acanthamoeba castellanii (strain ATCC 30010 / Neff)</name>
    <dbReference type="NCBI Taxonomy" id="1257118"/>
    <lineage>
        <taxon>Eukaryota</taxon>
        <taxon>Amoebozoa</taxon>
        <taxon>Discosea</taxon>
        <taxon>Longamoebia</taxon>
        <taxon>Centramoebida</taxon>
        <taxon>Acanthamoebidae</taxon>
        <taxon>Acanthamoeba</taxon>
    </lineage>
</organism>
<keyword evidence="3" id="KW-1185">Reference proteome</keyword>
<dbReference type="KEGG" id="acan:ACA1_020490"/>
<name>L8GWQ4_ACACF</name>
<evidence type="ECO:0000256" key="1">
    <source>
        <dbReference type="SAM" id="MobiDB-lite"/>
    </source>
</evidence>
<dbReference type="RefSeq" id="XP_004339026.1">
    <property type="nucleotide sequence ID" value="XM_004338978.1"/>
</dbReference>
<protein>
    <submittedName>
        <fullName evidence="2">Uncharacterized protein</fullName>
    </submittedName>
</protein>
<feature type="region of interest" description="Disordered" evidence="1">
    <location>
        <begin position="171"/>
        <end position="200"/>
    </location>
</feature>
<dbReference type="Proteomes" id="UP000011083">
    <property type="component" value="Unassembled WGS sequence"/>
</dbReference>
<reference evidence="2 3" key="1">
    <citation type="journal article" date="2013" name="Genome Biol.">
        <title>Genome of Acanthamoeba castellanii highlights extensive lateral gene transfer and early evolution of tyrosine kinase signaling.</title>
        <authorList>
            <person name="Clarke M."/>
            <person name="Lohan A.J."/>
            <person name="Liu B."/>
            <person name="Lagkouvardos I."/>
            <person name="Roy S."/>
            <person name="Zafar N."/>
            <person name="Bertelli C."/>
            <person name="Schilde C."/>
            <person name="Kianianmomeni A."/>
            <person name="Burglin T.R."/>
            <person name="Frech C."/>
            <person name="Turcotte B."/>
            <person name="Kopec K.O."/>
            <person name="Synnott J.M."/>
            <person name="Choo C."/>
            <person name="Paponov I."/>
            <person name="Finkler A."/>
            <person name="Soon Heng Tan C."/>
            <person name="Hutchins A.P."/>
            <person name="Weinmeier T."/>
            <person name="Rattei T."/>
            <person name="Chu J.S."/>
            <person name="Gimenez G."/>
            <person name="Irimia M."/>
            <person name="Rigden D.J."/>
            <person name="Fitzpatrick D.A."/>
            <person name="Lorenzo-Morales J."/>
            <person name="Bateman A."/>
            <person name="Chiu C.H."/>
            <person name="Tang P."/>
            <person name="Hegemann P."/>
            <person name="Fromm H."/>
            <person name="Raoult D."/>
            <person name="Greub G."/>
            <person name="Miranda-Saavedra D."/>
            <person name="Chen N."/>
            <person name="Nash P."/>
            <person name="Ginger M.L."/>
            <person name="Horn M."/>
            <person name="Schaap P."/>
            <person name="Caler L."/>
            <person name="Loftus B."/>
        </authorList>
    </citation>
    <scope>NUCLEOTIDE SEQUENCE [LARGE SCALE GENOMIC DNA]</scope>
    <source>
        <strain evidence="2 3">Neff</strain>
    </source>
</reference>
<evidence type="ECO:0000313" key="3">
    <source>
        <dbReference type="Proteomes" id="UP000011083"/>
    </source>
</evidence>
<accession>L8GWQ4</accession>
<dbReference type="EMBL" id="KB007976">
    <property type="protein sequence ID" value="ELR17013.1"/>
    <property type="molecule type" value="Genomic_DNA"/>
</dbReference>
<proteinExistence type="predicted"/>